<dbReference type="RefSeq" id="XP_044543284.1">
    <property type="nucleotide sequence ID" value="XM_044686817.1"/>
</dbReference>
<evidence type="ECO:0008006" key="8">
    <source>
        <dbReference type="Google" id="ProtNLM"/>
    </source>
</evidence>
<evidence type="ECO:0000259" key="4">
    <source>
        <dbReference type="Pfam" id="PF00009"/>
    </source>
</evidence>
<evidence type="ECO:0000256" key="1">
    <source>
        <dbReference type="ARBA" id="ARBA00007249"/>
    </source>
</evidence>
<dbReference type="InterPro" id="IPR027417">
    <property type="entry name" value="P-loop_NTPase"/>
</dbReference>
<evidence type="ECO:0000259" key="5">
    <source>
        <dbReference type="Pfam" id="PF22594"/>
    </source>
</evidence>
<evidence type="ECO:0000256" key="2">
    <source>
        <dbReference type="ARBA" id="ARBA00022741"/>
    </source>
</evidence>
<reference evidence="6 7" key="1">
    <citation type="journal article" date="2018" name="BMC Genomics">
        <title>The genome of Naegleria lovaniensis, the basis for a comparative approach to unravel pathogenicity factors of the human pathogenic amoeba N. fowleri.</title>
        <authorList>
            <person name="Liechti N."/>
            <person name="Schurch N."/>
            <person name="Bruggmann R."/>
            <person name="Wittwer M."/>
        </authorList>
    </citation>
    <scope>NUCLEOTIDE SEQUENCE [LARGE SCALE GENOMIC DNA]</scope>
    <source>
        <strain evidence="6 7">ATCC 30569</strain>
    </source>
</reference>
<evidence type="ECO:0000256" key="3">
    <source>
        <dbReference type="ARBA" id="ARBA00023134"/>
    </source>
</evidence>
<dbReference type="GO" id="GO:0003924">
    <property type="term" value="F:GTPase activity"/>
    <property type="evidence" value="ECO:0007669"/>
    <property type="project" value="InterPro"/>
</dbReference>
<comment type="similarity">
    <text evidence="1">Belongs to the TRAFAC class translation factor GTPase superfamily. Classic translation factor GTPase family. EF-Tu/EF-1A subfamily.</text>
</comment>
<dbReference type="Pfam" id="PF22594">
    <property type="entry name" value="GTP-eEF1A_C"/>
    <property type="match status" value="1"/>
</dbReference>
<sequence>MSLKSQPPLQPQRTVLFMGSARVGKSSLCGYILLDHKPNTISRHCKRIKELFNEDREEAVFGCYGKKSLHCREEQSLRIAIHSYYSPEIRMINDNCTPTTANHINMNEWEVNEGLTFLYVSSKKKKINCFVSACFLADIGVLVVDVSNTGSSFEQDFNSEESTMKHQLQIAQACGMENIIVCLNKCDCEEKSTTDQCNRVSTCDISSLCESYHQVTATIQHYLKQMNWKQSNIFFIPTSGTKGYNVTARHEPYSFYEGPSLLEAIKEMAVKREVESILEKQPFRFSVYNCHRIGGVGPVVTGKVESGMVKKADVLLTHVSSHEVKSIEIAYHQVEHASAGDFCSLCLRNTCHSVMKFWRFLCNSRTELEDFDSFEAIIRVLYTPNQQVRAGFGCDLHFAINHCSCKLDDIISLLDDDMNDHLLSNSNKKIISKFPEGIRAAQIAQVRIRTFRSNFNKLIALPLKTFSDCPQLSRILLVDQAKRLLAFGYVTHLNRKARKNLEQQEDVIY</sequence>
<gene>
    <name evidence="6" type="ORF">C9374_011189</name>
</gene>
<dbReference type="GeneID" id="68103643"/>
<dbReference type="Proteomes" id="UP000816034">
    <property type="component" value="Unassembled WGS sequence"/>
</dbReference>
<keyword evidence="2" id="KW-0547">Nucleotide-binding</keyword>
<dbReference type="GO" id="GO:0005525">
    <property type="term" value="F:GTP binding"/>
    <property type="evidence" value="ECO:0007669"/>
    <property type="project" value="UniProtKB-KW"/>
</dbReference>
<dbReference type="InterPro" id="IPR054696">
    <property type="entry name" value="GTP-eEF1A_C"/>
</dbReference>
<proteinExistence type="inferred from homology"/>
<dbReference type="InterPro" id="IPR000795">
    <property type="entry name" value="T_Tr_GTP-bd_dom"/>
</dbReference>
<dbReference type="SUPFAM" id="SSF50447">
    <property type="entry name" value="Translation proteins"/>
    <property type="match status" value="1"/>
</dbReference>
<dbReference type="Gene3D" id="3.40.50.300">
    <property type="entry name" value="P-loop containing nucleotide triphosphate hydrolases"/>
    <property type="match status" value="1"/>
</dbReference>
<evidence type="ECO:0000313" key="7">
    <source>
        <dbReference type="Proteomes" id="UP000816034"/>
    </source>
</evidence>
<dbReference type="Pfam" id="PF00009">
    <property type="entry name" value="GTP_EFTU"/>
    <property type="match status" value="1"/>
</dbReference>
<dbReference type="PANTHER" id="PTHR23115">
    <property type="entry name" value="TRANSLATION FACTOR"/>
    <property type="match status" value="1"/>
</dbReference>
<dbReference type="SUPFAM" id="SSF50465">
    <property type="entry name" value="EF-Tu/eEF-1alpha/eIF2-gamma C-terminal domain"/>
    <property type="match status" value="1"/>
</dbReference>
<comment type="caution">
    <text evidence="6">The sequence shown here is derived from an EMBL/GenBank/DDBJ whole genome shotgun (WGS) entry which is preliminary data.</text>
</comment>
<protein>
    <recommendedName>
        <fullName evidence="8">Tr-type G domain-containing protein</fullName>
    </recommendedName>
</protein>
<dbReference type="InterPro" id="IPR009000">
    <property type="entry name" value="Transl_B-barrel_sf"/>
</dbReference>
<dbReference type="AlphaFoldDB" id="A0AA88GER5"/>
<dbReference type="InterPro" id="IPR009001">
    <property type="entry name" value="Transl_elong_EF1A/Init_IF2_C"/>
</dbReference>
<dbReference type="Gene3D" id="2.40.30.10">
    <property type="entry name" value="Translation factors"/>
    <property type="match status" value="2"/>
</dbReference>
<dbReference type="InterPro" id="IPR050100">
    <property type="entry name" value="TRAFAC_GTPase_members"/>
</dbReference>
<feature type="domain" description="Tr-type G" evidence="4">
    <location>
        <begin position="135"/>
        <end position="268"/>
    </location>
</feature>
<keyword evidence="7" id="KW-1185">Reference proteome</keyword>
<organism evidence="6 7">
    <name type="scientific">Naegleria lovaniensis</name>
    <name type="common">Amoeba</name>
    <dbReference type="NCBI Taxonomy" id="51637"/>
    <lineage>
        <taxon>Eukaryota</taxon>
        <taxon>Discoba</taxon>
        <taxon>Heterolobosea</taxon>
        <taxon>Tetramitia</taxon>
        <taxon>Eutetramitia</taxon>
        <taxon>Vahlkampfiidae</taxon>
        <taxon>Naegleria</taxon>
    </lineage>
</organism>
<name>A0AA88GER5_NAELO</name>
<feature type="domain" description="GTP-eEF1A C-terminal" evidence="5">
    <location>
        <begin position="374"/>
        <end position="491"/>
    </location>
</feature>
<dbReference type="EMBL" id="PYSW02000048">
    <property type="protein sequence ID" value="KAG2374110.1"/>
    <property type="molecule type" value="Genomic_DNA"/>
</dbReference>
<evidence type="ECO:0000313" key="6">
    <source>
        <dbReference type="EMBL" id="KAG2374110.1"/>
    </source>
</evidence>
<dbReference type="SUPFAM" id="SSF52540">
    <property type="entry name" value="P-loop containing nucleoside triphosphate hydrolases"/>
    <property type="match status" value="1"/>
</dbReference>
<accession>A0AA88GER5</accession>
<keyword evidence="3" id="KW-0342">GTP-binding</keyword>